<gene>
    <name evidence="2" type="ORF">GHYDROH2_09770</name>
</gene>
<feature type="compositionally biased region" description="Basic residues" evidence="1">
    <location>
        <begin position="46"/>
        <end position="57"/>
    </location>
</feature>
<feature type="region of interest" description="Disordered" evidence="1">
    <location>
        <begin position="1"/>
        <end position="57"/>
    </location>
</feature>
<feature type="compositionally biased region" description="Basic and acidic residues" evidence="1">
    <location>
        <begin position="23"/>
        <end position="34"/>
    </location>
</feature>
<sequence>MMEKENETIEKLAEDAEINLSTDYDKRDQKERRGVLKGNLYDGSKKLKHSVPKGKRV</sequence>
<dbReference type="Proteomes" id="UP001144352">
    <property type="component" value="Unassembled WGS sequence"/>
</dbReference>
<accession>A0A9W6FYZ0</accession>
<evidence type="ECO:0000313" key="2">
    <source>
        <dbReference type="EMBL" id="GLI37476.1"/>
    </source>
</evidence>
<evidence type="ECO:0000256" key="1">
    <source>
        <dbReference type="SAM" id="MobiDB-lite"/>
    </source>
</evidence>
<dbReference type="EMBL" id="BSDS01000001">
    <property type="protein sequence ID" value="GLI37476.1"/>
    <property type="molecule type" value="Genomic_DNA"/>
</dbReference>
<protein>
    <submittedName>
        <fullName evidence="2">Uncharacterized protein</fullName>
    </submittedName>
</protein>
<dbReference type="AlphaFoldDB" id="A0A9W6FYZ0"/>
<evidence type="ECO:0000313" key="3">
    <source>
        <dbReference type="Proteomes" id="UP001144352"/>
    </source>
</evidence>
<organism evidence="2 3">
    <name type="scientific">Geobacter hydrogenophilus</name>
    <dbReference type="NCBI Taxonomy" id="40983"/>
    <lineage>
        <taxon>Bacteria</taxon>
        <taxon>Pseudomonadati</taxon>
        <taxon>Thermodesulfobacteriota</taxon>
        <taxon>Desulfuromonadia</taxon>
        <taxon>Geobacterales</taxon>
        <taxon>Geobacteraceae</taxon>
        <taxon>Geobacter</taxon>
    </lineage>
</organism>
<dbReference type="RefSeq" id="WP_214186867.1">
    <property type="nucleotide sequence ID" value="NZ_BSDS01000001.1"/>
</dbReference>
<feature type="compositionally biased region" description="Basic and acidic residues" evidence="1">
    <location>
        <begin position="1"/>
        <end position="14"/>
    </location>
</feature>
<name>A0A9W6FYZ0_9BACT</name>
<keyword evidence="3" id="KW-1185">Reference proteome</keyword>
<reference evidence="2" key="1">
    <citation type="submission" date="2022-12" db="EMBL/GenBank/DDBJ databases">
        <title>Reference genome sequencing for broad-spectrum identification of bacterial and archaeal isolates by mass spectrometry.</title>
        <authorList>
            <person name="Sekiguchi Y."/>
            <person name="Tourlousse D.M."/>
        </authorList>
    </citation>
    <scope>NUCLEOTIDE SEQUENCE</scope>
    <source>
        <strain evidence="2">H2</strain>
    </source>
</reference>
<proteinExistence type="predicted"/>
<comment type="caution">
    <text evidence="2">The sequence shown here is derived from an EMBL/GenBank/DDBJ whole genome shotgun (WGS) entry which is preliminary data.</text>
</comment>